<dbReference type="InterPro" id="IPR027417">
    <property type="entry name" value="P-loop_NTPase"/>
</dbReference>
<keyword evidence="1" id="KW-0175">Coiled coil</keyword>
<accession>A0A832T347</accession>
<dbReference type="InterPro" id="IPR036390">
    <property type="entry name" value="WH_DNA-bd_sf"/>
</dbReference>
<feature type="non-terminal residue" evidence="2">
    <location>
        <position position="1"/>
    </location>
</feature>
<name>A0A832T347_9EURY</name>
<evidence type="ECO:0000256" key="1">
    <source>
        <dbReference type="SAM" id="Coils"/>
    </source>
</evidence>
<dbReference type="EMBL" id="DUJR01000003">
    <property type="protein sequence ID" value="HII59101.1"/>
    <property type="molecule type" value="Genomic_DNA"/>
</dbReference>
<dbReference type="SUPFAM" id="SSF52540">
    <property type="entry name" value="P-loop containing nucleoside triphosphate hydrolases"/>
    <property type="match status" value="1"/>
</dbReference>
<gene>
    <name evidence="2" type="ORF">HA335_00740</name>
</gene>
<dbReference type="Gene3D" id="3.40.50.300">
    <property type="entry name" value="P-loop containing nucleotide triphosphate hydrolases"/>
    <property type="match status" value="1"/>
</dbReference>
<feature type="coiled-coil region" evidence="1">
    <location>
        <begin position="401"/>
        <end position="437"/>
    </location>
</feature>
<proteinExistence type="predicted"/>
<dbReference type="AlphaFoldDB" id="A0A832T347"/>
<organism evidence="2 3">
    <name type="scientific">Methanocaldococcus jannaschii</name>
    <dbReference type="NCBI Taxonomy" id="2190"/>
    <lineage>
        <taxon>Archaea</taxon>
        <taxon>Methanobacteriati</taxon>
        <taxon>Methanobacteriota</taxon>
        <taxon>Methanomada group</taxon>
        <taxon>Methanococci</taxon>
        <taxon>Methanococcales</taxon>
        <taxon>Methanocaldococcaceae</taxon>
        <taxon>Methanocaldococcus</taxon>
    </lineage>
</organism>
<sequence length="482" mass="56858">RVFYEVKAILDKEGKNPTIDTLITLEILASSHIYWDKNRDGHLKPETIDCLFIGSYGQGKSLTIEPLAKLHNTTEDMIRVDMPNIENLIGLVISRDNIKFYKKGIIPMNHNRPIFIEEMMDFILRVGNDLDLLKSGKTSGIWKREREGYNIPMIGVSPWIGVGNIKDIDLMELWEIYHLKGFEEFKEAMINYFAKKLLKQHDYDRNEAEDRAKKIVNNILGANPQLNASEWLLSKILDFTLKNLRGMTDRIPLIYLLKPYTNEDWKEIKLHTYKVKRLREDNNFIKQKNLEAYECALFISYIKNKDIEFKEDALKTLWEVEEKLRDLLRDYGLFKGYSDRLFNQIEYMAKAYAKLKFKEYVDLEDVRDALKIWFKTILGVLLRIKAPDKVKEIFKLVGEEIKETQQKDEELEEINKLIEESRKLSQLKREILNYMLQNPKIYTTVEIAENFNISEDTARGILKELWKNGDVDNPESDQWRPL</sequence>
<protein>
    <submittedName>
        <fullName evidence="2">Winged helix-turn-helix transcriptional regulator</fullName>
    </submittedName>
</protein>
<evidence type="ECO:0000313" key="2">
    <source>
        <dbReference type="EMBL" id="HII59101.1"/>
    </source>
</evidence>
<dbReference type="Proteomes" id="UP000645676">
    <property type="component" value="Unassembled WGS sequence"/>
</dbReference>
<dbReference type="InterPro" id="IPR036388">
    <property type="entry name" value="WH-like_DNA-bd_sf"/>
</dbReference>
<dbReference type="SUPFAM" id="SSF46785">
    <property type="entry name" value="Winged helix' DNA-binding domain"/>
    <property type="match status" value="1"/>
</dbReference>
<dbReference type="Pfam" id="PF13412">
    <property type="entry name" value="HTH_24"/>
    <property type="match status" value="1"/>
</dbReference>
<dbReference type="Gene3D" id="1.10.10.10">
    <property type="entry name" value="Winged helix-like DNA-binding domain superfamily/Winged helix DNA-binding domain"/>
    <property type="match status" value="1"/>
</dbReference>
<comment type="caution">
    <text evidence="2">The sequence shown here is derived from an EMBL/GenBank/DDBJ whole genome shotgun (WGS) entry which is preliminary data.</text>
</comment>
<evidence type="ECO:0000313" key="3">
    <source>
        <dbReference type="Proteomes" id="UP000645676"/>
    </source>
</evidence>
<reference evidence="2" key="1">
    <citation type="journal article" date="2020" name="bioRxiv">
        <title>A rank-normalized archaeal taxonomy based on genome phylogeny resolves widespread incomplete and uneven classifications.</title>
        <authorList>
            <person name="Rinke C."/>
            <person name="Chuvochina M."/>
            <person name="Mussig A.J."/>
            <person name="Chaumeil P.-A."/>
            <person name="Waite D.W."/>
            <person name="Whitman W.B."/>
            <person name="Parks D.H."/>
            <person name="Hugenholtz P."/>
        </authorList>
    </citation>
    <scope>NUCLEOTIDE SEQUENCE</scope>
    <source>
        <strain evidence="2">UBA8849</strain>
    </source>
</reference>